<dbReference type="PANTHER" id="PTHR10537">
    <property type="entry name" value="DNA PRIMASE LARGE SUBUNIT"/>
    <property type="match status" value="1"/>
</dbReference>
<evidence type="ECO:0000256" key="5">
    <source>
        <dbReference type="ARBA" id="ARBA00023004"/>
    </source>
</evidence>
<evidence type="ECO:0000256" key="1">
    <source>
        <dbReference type="ARBA" id="ARBA00022485"/>
    </source>
</evidence>
<dbReference type="GO" id="GO:0051539">
    <property type="term" value="F:4 iron, 4 sulfur cluster binding"/>
    <property type="evidence" value="ECO:0007669"/>
    <property type="project" value="UniProtKB-UniRule"/>
</dbReference>
<evidence type="ECO:0000259" key="8">
    <source>
        <dbReference type="Pfam" id="PF04104"/>
    </source>
</evidence>
<keyword evidence="2 7" id="KW-0639">Primosome</keyword>
<keyword evidence="4 7" id="KW-0479">Metal-binding</keyword>
<keyword evidence="9" id="KW-0548">Nucleotidyltransferase</keyword>
<feature type="domain" description="DNA primase large subunit C-terminal" evidence="8">
    <location>
        <begin position="239"/>
        <end position="324"/>
    </location>
</feature>
<feature type="binding site" evidence="7">
    <location>
        <position position="317"/>
    </location>
    <ligand>
        <name>[4Fe-4S] cluster</name>
        <dbReference type="ChEBI" id="CHEBI:49883"/>
    </ligand>
</feature>
<proteinExistence type="inferred from homology"/>
<dbReference type="eggNOG" id="arCOG03013">
    <property type="taxonomic scope" value="Archaea"/>
</dbReference>
<sequence length="347" mass="39996">MQFRKQLAVKKLSIKMGTGDLAKYPFLNEAGEYLRQSGFGWDELDRPDTKDIIERAAERVRIAAAGNVYEKLDRYETEILTFIVTLIMVKSIGLEPVLRKYALAEARRAEKFLTDDLKKQSDAQKRALFSKIFEDLFGLKIDVTEDGRLFKVKVTDYLMRSSHFHEQEWKMINRLVQGGQVFLDADETVRLVRNELSVLITSRVRAMNLPTLPQSIKQKVEELRTELAPRYEYRTYAVTDYPPCVKHALEVMARGENLPHSARLMLATYMLAIGKPIDEIVEMFKNAPDFNERITRYQVEHLAGSKGSRTKYSVPSCEKLRTENLCFATAECNGIINPVQFGRKKRK</sequence>
<evidence type="ECO:0000256" key="6">
    <source>
        <dbReference type="ARBA" id="ARBA00023014"/>
    </source>
</evidence>
<reference evidence="9 10" key="1">
    <citation type="journal article" date="2014" name="PLoS ONE">
        <title>Genome Sequence of Candidatus Nitrososphaera evergladensis from Group I.1b Enriched from Everglades Soil Reveals Novel Genomic Features of the Ammonia-Oxidizing Archaea.</title>
        <authorList>
            <person name="Zhalnina K.V."/>
            <person name="Dias R."/>
            <person name="Leonard M.T."/>
            <person name="Dorr de Quadros P."/>
            <person name="Camargo F.A."/>
            <person name="Drew J.C."/>
            <person name="Farmerie W.G."/>
            <person name="Daroub S.H."/>
            <person name="Triplett E.W."/>
        </authorList>
    </citation>
    <scope>NUCLEOTIDE SEQUENCE [LARGE SCALE GENOMIC DNA]</scope>
    <source>
        <strain evidence="9 10">SR1</strain>
    </source>
</reference>
<keyword evidence="1 7" id="KW-0004">4Fe-4S</keyword>
<feature type="binding site" evidence="7">
    <location>
        <position position="332"/>
    </location>
    <ligand>
        <name>[4Fe-4S] cluster</name>
        <dbReference type="ChEBI" id="CHEBI:49883"/>
    </ligand>
</feature>
<comment type="similarity">
    <text evidence="7">Belongs to the eukaryotic-type primase large subunit family.</text>
</comment>
<evidence type="ECO:0000256" key="4">
    <source>
        <dbReference type="ARBA" id="ARBA00022723"/>
    </source>
</evidence>
<dbReference type="SUPFAM" id="SSF140914">
    <property type="entry name" value="PriB N-terminal domain-like"/>
    <property type="match status" value="1"/>
</dbReference>
<evidence type="ECO:0000256" key="2">
    <source>
        <dbReference type="ARBA" id="ARBA00022515"/>
    </source>
</evidence>
<dbReference type="GO" id="GO:1990077">
    <property type="term" value="C:primosome complex"/>
    <property type="evidence" value="ECO:0007669"/>
    <property type="project" value="UniProtKB-KW"/>
</dbReference>
<dbReference type="PANTHER" id="PTHR10537:SF3">
    <property type="entry name" value="DNA PRIMASE LARGE SUBUNIT"/>
    <property type="match status" value="1"/>
</dbReference>
<name>A0A075MT93_9ARCH</name>
<dbReference type="AlphaFoldDB" id="A0A075MT93"/>
<accession>A0A075MT93</accession>
<dbReference type="InterPro" id="IPR023642">
    <property type="entry name" value="DNA_primase_lsu_PriL"/>
</dbReference>
<dbReference type="HAMAP" id="MF_00701">
    <property type="entry name" value="DNA_primase_lrg_arc"/>
    <property type="match status" value="1"/>
</dbReference>
<protein>
    <recommendedName>
        <fullName evidence="7">DNA primase large subunit PriL</fullName>
    </recommendedName>
</protein>
<evidence type="ECO:0000313" key="10">
    <source>
        <dbReference type="Proteomes" id="UP000028194"/>
    </source>
</evidence>
<organism evidence="9 10">
    <name type="scientific">Candidatus Nitrososphaera evergladensis SR1</name>
    <dbReference type="NCBI Taxonomy" id="1459636"/>
    <lineage>
        <taxon>Archaea</taxon>
        <taxon>Nitrososphaerota</taxon>
        <taxon>Nitrososphaeria</taxon>
        <taxon>Nitrososphaerales</taxon>
        <taxon>Nitrososphaeraceae</taxon>
        <taxon>Nitrososphaera</taxon>
    </lineage>
</organism>
<feature type="binding site" evidence="7">
    <location>
        <position position="326"/>
    </location>
    <ligand>
        <name>[4Fe-4S] cluster</name>
        <dbReference type="ChEBI" id="CHEBI:49883"/>
    </ligand>
</feature>
<dbReference type="STRING" id="1459636.NTE_01964"/>
<dbReference type="HOGENOM" id="CLU_052778_0_0_2"/>
<dbReference type="GO" id="GO:0006270">
    <property type="term" value="P:DNA replication initiation"/>
    <property type="evidence" value="ECO:0007669"/>
    <property type="project" value="TreeGrafter"/>
</dbReference>
<keyword evidence="9" id="KW-0808">Transferase</keyword>
<keyword evidence="5 7" id="KW-0408">Iron</keyword>
<comment type="subunit">
    <text evidence="7">Heterodimer of a small subunit (PriS) and a large subunit (PriL).</text>
</comment>
<feature type="binding site" evidence="7">
    <location>
        <position position="244"/>
    </location>
    <ligand>
        <name>[4Fe-4S] cluster</name>
        <dbReference type="ChEBI" id="CHEBI:49883"/>
    </ligand>
</feature>
<evidence type="ECO:0000313" key="9">
    <source>
        <dbReference type="EMBL" id="AIF84022.1"/>
    </source>
</evidence>
<dbReference type="GO" id="GO:0006269">
    <property type="term" value="P:DNA replication, synthesis of primer"/>
    <property type="evidence" value="ECO:0007669"/>
    <property type="project" value="UniProtKB-UniRule"/>
</dbReference>
<dbReference type="EMBL" id="CP007174">
    <property type="protein sequence ID" value="AIF84022.1"/>
    <property type="molecule type" value="Genomic_DNA"/>
</dbReference>
<dbReference type="InterPro" id="IPR007238">
    <property type="entry name" value="DNA_primase_lsu_euk/arc"/>
</dbReference>
<dbReference type="Pfam" id="PF04104">
    <property type="entry name" value="DNA_primase_lrg"/>
    <property type="match status" value="1"/>
</dbReference>
<keyword evidence="6 7" id="KW-0411">Iron-sulfur</keyword>
<dbReference type="GO" id="GO:0003899">
    <property type="term" value="F:DNA-directed RNA polymerase activity"/>
    <property type="evidence" value="ECO:0007669"/>
    <property type="project" value="InterPro"/>
</dbReference>
<dbReference type="KEGG" id="nev:NTE_01964"/>
<dbReference type="Proteomes" id="UP000028194">
    <property type="component" value="Chromosome"/>
</dbReference>
<gene>
    <name evidence="7" type="primary">priL</name>
    <name evidence="9" type="ORF">NTE_01964</name>
</gene>
<comment type="function">
    <text evidence="7">Regulatory subunit of DNA primase, an RNA polymerase that catalyzes the synthesis of short RNA molecules used as primers for DNA polymerase during DNA replication. Stabilizes and modulates the activity of the small subunit, increasing the rate of DNA synthesis, and conferring RNA synthesis capability. The DNA polymerase activity may enable DNA primase to also catalyze primer extension after primer synthesis. May also play a role in DNA repair.</text>
</comment>
<dbReference type="GO" id="GO:0046872">
    <property type="term" value="F:metal ion binding"/>
    <property type="evidence" value="ECO:0007669"/>
    <property type="project" value="UniProtKB-KW"/>
</dbReference>
<evidence type="ECO:0000256" key="7">
    <source>
        <dbReference type="HAMAP-Rule" id="MF_00701"/>
    </source>
</evidence>
<dbReference type="InterPro" id="IPR058560">
    <property type="entry name" value="DNA_primase_C"/>
</dbReference>
<keyword evidence="3 7" id="KW-0235">DNA replication</keyword>
<keyword evidence="10" id="KW-1185">Reference proteome</keyword>
<dbReference type="CDD" id="cd06560">
    <property type="entry name" value="PriL"/>
    <property type="match status" value="1"/>
</dbReference>
<evidence type="ECO:0000256" key="3">
    <source>
        <dbReference type="ARBA" id="ARBA00022705"/>
    </source>
</evidence>
<comment type="cofactor">
    <cofactor evidence="7">
        <name>[4Fe-4S] cluster</name>
        <dbReference type="ChEBI" id="CHEBI:49883"/>
    </cofactor>
    <text evidence="7">Binds 1 [4Fe-4S] cluster.</text>
</comment>